<proteinExistence type="predicted"/>
<dbReference type="EMBL" id="LUCM01004602">
    <property type="protein sequence ID" value="KAA0194122.1"/>
    <property type="molecule type" value="Genomic_DNA"/>
</dbReference>
<reference evidence="1" key="1">
    <citation type="submission" date="2019-05" db="EMBL/GenBank/DDBJ databases">
        <title>Annotation for the trematode Fasciolopsis buski.</title>
        <authorList>
            <person name="Choi Y.-J."/>
        </authorList>
    </citation>
    <scope>NUCLEOTIDE SEQUENCE</scope>
    <source>
        <strain evidence="1">HT</strain>
        <tissue evidence="1">Whole worm</tissue>
    </source>
</reference>
<protein>
    <submittedName>
        <fullName evidence="1">Uncharacterized protein</fullName>
    </submittedName>
</protein>
<accession>A0A8E0VKR9</accession>
<comment type="caution">
    <text evidence="1">The sequence shown here is derived from an EMBL/GenBank/DDBJ whole genome shotgun (WGS) entry which is preliminary data.</text>
</comment>
<dbReference type="OrthoDB" id="266518at2759"/>
<name>A0A8E0VKR9_9TREM</name>
<dbReference type="Proteomes" id="UP000728185">
    <property type="component" value="Unassembled WGS sequence"/>
</dbReference>
<keyword evidence="2" id="KW-1185">Reference proteome</keyword>
<dbReference type="AlphaFoldDB" id="A0A8E0VKR9"/>
<evidence type="ECO:0000313" key="2">
    <source>
        <dbReference type="Proteomes" id="UP000728185"/>
    </source>
</evidence>
<evidence type="ECO:0000313" key="1">
    <source>
        <dbReference type="EMBL" id="KAA0194122.1"/>
    </source>
</evidence>
<sequence length="121" mass="13557">MSSGPGFFAGLSDFLAAPIRLWRMHRRLVALNPKARALEQVQQQHQEHARRSQLRTRMMDLYAAKPAPSVSPSPHRVTLNNSSGLIQPLVRMWLINVGLILVSQVFTSTLDFLRGISLSVV</sequence>
<organism evidence="1 2">
    <name type="scientific">Fasciolopsis buskii</name>
    <dbReference type="NCBI Taxonomy" id="27845"/>
    <lineage>
        <taxon>Eukaryota</taxon>
        <taxon>Metazoa</taxon>
        <taxon>Spiralia</taxon>
        <taxon>Lophotrochozoa</taxon>
        <taxon>Platyhelminthes</taxon>
        <taxon>Trematoda</taxon>
        <taxon>Digenea</taxon>
        <taxon>Plagiorchiida</taxon>
        <taxon>Echinostomata</taxon>
        <taxon>Echinostomatoidea</taxon>
        <taxon>Fasciolidae</taxon>
        <taxon>Fasciolopsis</taxon>
    </lineage>
</organism>
<gene>
    <name evidence="1" type="ORF">FBUS_03814</name>
</gene>